<dbReference type="InterPro" id="IPR050194">
    <property type="entry name" value="Glycosyltransferase_grp1"/>
</dbReference>
<keyword evidence="4" id="KW-1185">Reference proteome</keyword>
<comment type="caution">
    <text evidence="3">The sequence shown here is derived from an EMBL/GenBank/DDBJ whole genome shotgun (WGS) entry which is preliminary data.</text>
</comment>
<dbReference type="RefSeq" id="WP_283213354.1">
    <property type="nucleotide sequence ID" value="NZ_JASGBI010000001.1"/>
</dbReference>
<keyword evidence="3" id="KW-0808">Transferase</keyword>
<evidence type="ECO:0000313" key="4">
    <source>
        <dbReference type="Proteomes" id="UP001321580"/>
    </source>
</evidence>
<dbReference type="EC" id="2.4.-.-" evidence="3"/>
<name>A0ABT6XIU8_9GAMM</name>
<evidence type="ECO:0000259" key="2">
    <source>
        <dbReference type="Pfam" id="PF13439"/>
    </source>
</evidence>
<dbReference type="Proteomes" id="UP001321580">
    <property type="component" value="Unassembled WGS sequence"/>
</dbReference>
<protein>
    <submittedName>
        <fullName evidence="3">Glycosyltransferase</fullName>
        <ecNumber evidence="3">2.4.-.-</ecNumber>
    </submittedName>
</protein>
<proteinExistence type="predicted"/>
<reference evidence="3 4" key="1">
    <citation type="submission" date="2023-05" db="EMBL/GenBank/DDBJ databases">
        <title>Lysobacter sp. strain LF1 Genome sequencing and assembly.</title>
        <authorList>
            <person name="Jung Y."/>
        </authorList>
    </citation>
    <scope>NUCLEOTIDE SEQUENCE [LARGE SCALE GENOMIC DNA]</scope>
    <source>
        <strain evidence="3 4">LF1</strain>
    </source>
</reference>
<dbReference type="Gene3D" id="3.40.50.2000">
    <property type="entry name" value="Glycogen Phosphorylase B"/>
    <property type="match status" value="2"/>
</dbReference>
<sequence length="395" mass="43469">MKILMLSDVYFPRVNGVSTSIRTFARSLLRRGHEVMLVAPDYGEGSAQSAHDEEFEVLRLPSRVIFFDPEDRLINARAARQVQAALADREWDVIHIHTPFRAHGLGVRLARQGGWPTVETYHTYFEEYVGHYLPWFPPAMTRWVARAASRRLCDGVDHLIVPSAQMVDVLQRYGIDTPRTVLPTGIELSEFAGGDGARFRAAHGIASDRPALVTVSRLSLEKNIDFLLRVVRTLVPDFPALLFLVAGEGPDEARLKRRVAELGLQEHVRFFGNLDRRTTLLDAYRAGDAFVFASPTETQGLVLIEAMALGVPIVSTAVMGTATVLAGTRGALVAQEDVDDFAGKVAQVLRSPTLREMLADGGRLDARRWSTDVLMGQVEALYASLAGSRGVPAVA</sequence>
<dbReference type="SUPFAM" id="SSF53756">
    <property type="entry name" value="UDP-Glycosyltransferase/glycogen phosphorylase"/>
    <property type="match status" value="1"/>
</dbReference>
<dbReference type="Pfam" id="PF00534">
    <property type="entry name" value="Glycos_transf_1"/>
    <property type="match status" value="1"/>
</dbReference>
<feature type="domain" description="Glycosyl transferase family 1" evidence="1">
    <location>
        <begin position="198"/>
        <end position="363"/>
    </location>
</feature>
<dbReference type="PANTHER" id="PTHR45947:SF3">
    <property type="entry name" value="SULFOQUINOVOSYL TRANSFERASE SQD2"/>
    <property type="match status" value="1"/>
</dbReference>
<dbReference type="PANTHER" id="PTHR45947">
    <property type="entry name" value="SULFOQUINOVOSYL TRANSFERASE SQD2"/>
    <property type="match status" value="1"/>
</dbReference>
<dbReference type="InterPro" id="IPR028098">
    <property type="entry name" value="Glyco_trans_4-like_N"/>
</dbReference>
<gene>
    <name evidence="3" type="ORF">QLQ15_13855</name>
</gene>
<evidence type="ECO:0000313" key="3">
    <source>
        <dbReference type="EMBL" id="MDI9239993.1"/>
    </source>
</evidence>
<dbReference type="Pfam" id="PF13439">
    <property type="entry name" value="Glyco_transf_4"/>
    <property type="match status" value="1"/>
</dbReference>
<dbReference type="EMBL" id="JASGBI010000001">
    <property type="protein sequence ID" value="MDI9239993.1"/>
    <property type="molecule type" value="Genomic_DNA"/>
</dbReference>
<accession>A0ABT6XIU8</accession>
<dbReference type="GO" id="GO:0016757">
    <property type="term" value="F:glycosyltransferase activity"/>
    <property type="evidence" value="ECO:0007669"/>
    <property type="project" value="UniProtKB-KW"/>
</dbReference>
<dbReference type="InterPro" id="IPR001296">
    <property type="entry name" value="Glyco_trans_1"/>
</dbReference>
<evidence type="ECO:0000259" key="1">
    <source>
        <dbReference type="Pfam" id="PF00534"/>
    </source>
</evidence>
<feature type="domain" description="Glycosyltransferase subfamily 4-like N-terminal" evidence="2">
    <location>
        <begin position="14"/>
        <end position="189"/>
    </location>
</feature>
<organism evidence="3 4">
    <name type="scientific">Lysobacter stagni</name>
    <dbReference type="NCBI Taxonomy" id="3045172"/>
    <lineage>
        <taxon>Bacteria</taxon>
        <taxon>Pseudomonadati</taxon>
        <taxon>Pseudomonadota</taxon>
        <taxon>Gammaproteobacteria</taxon>
        <taxon>Lysobacterales</taxon>
        <taxon>Lysobacteraceae</taxon>
        <taxon>Lysobacter</taxon>
    </lineage>
</organism>
<keyword evidence="3" id="KW-0328">Glycosyltransferase</keyword>